<name>A0ABW5K5B9_9FLAO</name>
<organism evidence="2 3">
    <name type="scientific">Kaistella montana</name>
    <dbReference type="NCBI Taxonomy" id="1849733"/>
    <lineage>
        <taxon>Bacteria</taxon>
        <taxon>Pseudomonadati</taxon>
        <taxon>Bacteroidota</taxon>
        <taxon>Flavobacteriia</taxon>
        <taxon>Flavobacteriales</taxon>
        <taxon>Weeksellaceae</taxon>
        <taxon>Chryseobacterium group</taxon>
        <taxon>Kaistella</taxon>
    </lineage>
</organism>
<accession>A0ABW5K5B9</accession>
<feature type="transmembrane region" description="Helical" evidence="1">
    <location>
        <begin position="166"/>
        <end position="183"/>
    </location>
</feature>
<dbReference type="EMBL" id="JBHULG010000001">
    <property type="protein sequence ID" value="MFD2544031.1"/>
    <property type="molecule type" value="Genomic_DNA"/>
</dbReference>
<gene>
    <name evidence="2" type="ORF">ACFSO8_01025</name>
</gene>
<feature type="transmembrane region" description="Helical" evidence="1">
    <location>
        <begin position="96"/>
        <end position="114"/>
    </location>
</feature>
<reference evidence="3" key="1">
    <citation type="journal article" date="2019" name="Int. J. Syst. Evol. Microbiol.">
        <title>The Global Catalogue of Microorganisms (GCM) 10K type strain sequencing project: providing services to taxonomists for standard genome sequencing and annotation.</title>
        <authorList>
            <consortium name="The Broad Institute Genomics Platform"/>
            <consortium name="The Broad Institute Genome Sequencing Center for Infectious Disease"/>
            <person name="Wu L."/>
            <person name="Ma J."/>
        </authorList>
    </citation>
    <scope>NUCLEOTIDE SEQUENCE [LARGE SCALE GENOMIC DNA]</scope>
    <source>
        <strain evidence="3">KCTC 52204</strain>
    </source>
</reference>
<keyword evidence="1" id="KW-0472">Membrane</keyword>
<comment type="caution">
    <text evidence="2">The sequence shown here is derived from an EMBL/GenBank/DDBJ whole genome shotgun (WGS) entry which is preliminary data.</text>
</comment>
<sequence>MITEPQLTEIRNYLLSKKLPIDILMEVEDHFISQINSEIDKGNMSYEVAFLKTKNSWADELSWEIPFYILANRADGAITKFESRVRRDAQWSTSKAALFTAVLIIVLLFFVTRMNGVQYHLLSIKIFLGVCYAFAFLPILYNLIINSAAYKKKYQKYKFSVYHDRIFWVFSFVYFMLIYLKPFDEWLPAFINFEFSQTIILKILGLVAIYFVLIYTGIWQIRFAKKMKKIKKFLKLA</sequence>
<evidence type="ECO:0008006" key="4">
    <source>
        <dbReference type="Google" id="ProtNLM"/>
    </source>
</evidence>
<keyword evidence="3" id="KW-1185">Reference proteome</keyword>
<feature type="transmembrane region" description="Helical" evidence="1">
    <location>
        <begin position="203"/>
        <end position="224"/>
    </location>
</feature>
<evidence type="ECO:0000313" key="2">
    <source>
        <dbReference type="EMBL" id="MFD2544031.1"/>
    </source>
</evidence>
<evidence type="ECO:0000313" key="3">
    <source>
        <dbReference type="Proteomes" id="UP001597394"/>
    </source>
</evidence>
<keyword evidence="1" id="KW-0812">Transmembrane</keyword>
<dbReference type="Proteomes" id="UP001597394">
    <property type="component" value="Unassembled WGS sequence"/>
</dbReference>
<evidence type="ECO:0000256" key="1">
    <source>
        <dbReference type="SAM" id="Phobius"/>
    </source>
</evidence>
<protein>
    <recommendedName>
        <fullName evidence="4">DUF2812 domain-containing protein</fullName>
    </recommendedName>
</protein>
<proteinExistence type="predicted"/>
<keyword evidence="1" id="KW-1133">Transmembrane helix</keyword>
<dbReference type="RefSeq" id="WP_255926650.1">
    <property type="nucleotide sequence ID" value="NZ_JANFQP010000001.1"/>
</dbReference>
<feature type="transmembrane region" description="Helical" evidence="1">
    <location>
        <begin position="126"/>
        <end position="145"/>
    </location>
</feature>